<proteinExistence type="predicted"/>
<evidence type="ECO:0000313" key="1">
    <source>
        <dbReference type="EMBL" id="EKC42057.1"/>
    </source>
</evidence>
<accession>K1QYL1</accession>
<gene>
    <name evidence="1" type="ORF">CGI_10020706</name>
</gene>
<name>K1QYL1_MAGGI</name>
<dbReference type="HOGENOM" id="CLU_2560535_0_0_1"/>
<dbReference type="EMBL" id="JH817738">
    <property type="protein sequence ID" value="EKC42057.1"/>
    <property type="molecule type" value="Genomic_DNA"/>
</dbReference>
<organism evidence="1">
    <name type="scientific">Magallana gigas</name>
    <name type="common">Pacific oyster</name>
    <name type="synonym">Crassostrea gigas</name>
    <dbReference type="NCBI Taxonomy" id="29159"/>
    <lineage>
        <taxon>Eukaryota</taxon>
        <taxon>Metazoa</taxon>
        <taxon>Spiralia</taxon>
        <taxon>Lophotrochozoa</taxon>
        <taxon>Mollusca</taxon>
        <taxon>Bivalvia</taxon>
        <taxon>Autobranchia</taxon>
        <taxon>Pteriomorphia</taxon>
        <taxon>Ostreida</taxon>
        <taxon>Ostreoidea</taxon>
        <taxon>Ostreidae</taxon>
        <taxon>Magallana</taxon>
    </lineage>
</organism>
<protein>
    <submittedName>
        <fullName evidence="1">Uncharacterized protein</fullName>
    </submittedName>
</protein>
<reference evidence="1" key="1">
    <citation type="journal article" date="2012" name="Nature">
        <title>The oyster genome reveals stress adaptation and complexity of shell formation.</title>
        <authorList>
            <person name="Zhang G."/>
            <person name="Fang X."/>
            <person name="Guo X."/>
            <person name="Li L."/>
            <person name="Luo R."/>
            <person name="Xu F."/>
            <person name="Yang P."/>
            <person name="Zhang L."/>
            <person name="Wang X."/>
            <person name="Qi H."/>
            <person name="Xiong Z."/>
            <person name="Que H."/>
            <person name="Xie Y."/>
            <person name="Holland P.W."/>
            <person name="Paps J."/>
            <person name="Zhu Y."/>
            <person name="Wu F."/>
            <person name="Chen Y."/>
            <person name="Wang J."/>
            <person name="Peng C."/>
            <person name="Meng J."/>
            <person name="Yang L."/>
            <person name="Liu J."/>
            <person name="Wen B."/>
            <person name="Zhang N."/>
            <person name="Huang Z."/>
            <person name="Zhu Q."/>
            <person name="Feng Y."/>
            <person name="Mount A."/>
            <person name="Hedgecock D."/>
            <person name="Xu Z."/>
            <person name="Liu Y."/>
            <person name="Domazet-Loso T."/>
            <person name="Du Y."/>
            <person name="Sun X."/>
            <person name="Zhang S."/>
            <person name="Liu B."/>
            <person name="Cheng P."/>
            <person name="Jiang X."/>
            <person name="Li J."/>
            <person name="Fan D."/>
            <person name="Wang W."/>
            <person name="Fu W."/>
            <person name="Wang T."/>
            <person name="Wang B."/>
            <person name="Zhang J."/>
            <person name="Peng Z."/>
            <person name="Li Y."/>
            <person name="Li N."/>
            <person name="Wang J."/>
            <person name="Chen M."/>
            <person name="He Y."/>
            <person name="Tan F."/>
            <person name="Song X."/>
            <person name="Zheng Q."/>
            <person name="Huang R."/>
            <person name="Yang H."/>
            <person name="Du X."/>
            <person name="Chen L."/>
            <person name="Yang M."/>
            <person name="Gaffney P.M."/>
            <person name="Wang S."/>
            <person name="Luo L."/>
            <person name="She Z."/>
            <person name="Ming Y."/>
            <person name="Huang W."/>
            <person name="Zhang S."/>
            <person name="Huang B."/>
            <person name="Zhang Y."/>
            <person name="Qu T."/>
            <person name="Ni P."/>
            <person name="Miao G."/>
            <person name="Wang J."/>
            <person name="Wang Q."/>
            <person name="Steinberg C.E."/>
            <person name="Wang H."/>
            <person name="Li N."/>
            <person name="Qian L."/>
            <person name="Zhang G."/>
            <person name="Li Y."/>
            <person name="Yang H."/>
            <person name="Liu X."/>
            <person name="Wang J."/>
            <person name="Yin Y."/>
            <person name="Wang J."/>
        </authorList>
    </citation>
    <scope>NUCLEOTIDE SEQUENCE [LARGE SCALE GENOMIC DNA]</scope>
    <source>
        <strain evidence="1">05x7-T-G4-1.051#20</strain>
    </source>
</reference>
<dbReference type="AlphaFoldDB" id="K1QYL1"/>
<sequence length="82" mass="9484">MPFPGGRIIGAIEDDTREGNQHPHIDDLGECHWIPIFVGVLCLIIMITVIMIYKCLWKRRGNAFLQRRCSCNEHEFAVDDEE</sequence>
<dbReference type="InParanoid" id="K1QYL1"/>